<feature type="binding site" evidence="4">
    <location>
        <position position="44"/>
    </location>
    <ligand>
        <name>Fe cation</name>
        <dbReference type="ChEBI" id="CHEBI:24875"/>
    </ligand>
</feature>
<keyword evidence="2" id="KW-0410">Iron transport</keyword>
<evidence type="ECO:0000256" key="1">
    <source>
        <dbReference type="ARBA" id="ARBA00008520"/>
    </source>
</evidence>
<protein>
    <submittedName>
        <fullName evidence="5">ABC-type Fe3+ transport system, periplasmic component</fullName>
    </submittedName>
</protein>
<dbReference type="SUPFAM" id="SSF53850">
    <property type="entry name" value="Periplasmic binding protein-like II"/>
    <property type="match status" value="1"/>
</dbReference>
<sequence length="350" mass="38306">MMKFTRRFFIGAGTATAAATVGQLTQAKPSYAQSGEINLYSSRHYDTDELLYQNFTDQTGIRVNLLEGNADELIARIKSEGRNSPADLLITVDAARLWRAEEAGIFSPVSSPILEGSIPENLRHPDGLWFSLTKRARVILYNNTQVDASELSTYEDLASSKWRNRIAIRSSNNVYNQSLVASLIANLGEEAAEEWCRGIVANMARPPRGGDTDQIKAAASGMADLAVANTYYFARFAPGRSASNPGIFNRINVFFPNQEGRGTHVNVSGGGVIKTAPNREGAIRFLEYLVSPPAQAIFAQSNSEYPVVPNVPLDPVIARFGEFKEDMVNVSQLGENNPLAVRIMDRAGWA</sequence>
<comment type="similarity">
    <text evidence="1">Belongs to the bacterial solute-binding protein 1 family.</text>
</comment>
<dbReference type="Gene3D" id="3.40.190.10">
    <property type="entry name" value="Periplasmic binding protein-like II"/>
    <property type="match status" value="2"/>
</dbReference>
<dbReference type="InterPro" id="IPR006311">
    <property type="entry name" value="TAT_signal"/>
</dbReference>
<evidence type="ECO:0000256" key="4">
    <source>
        <dbReference type="PIRSR" id="PIRSR002825-1"/>
    </source>
</evidence>
<evidence type="ECO:0000313" key="6">
    <source>
        <dbReference type="Proteomes" id="UP000010482"/>
    </source>
</evidence>
<reference evidence="5" key="1">
    <citation type="submission" date="2012-04" db="EMBL/GenBank/DDBJ databases">
        <title>Finished genome of Dactylococcopsis salina PCC 8305.</title>
        <authorList>
            <consortium name="US DOE Joint Genome Institute"/>
            <person name="Gugger M."/>
            <person name="Coursin T."/>
            <person name="Rippka R."/>
            <person name="Tandeau De Marsac N."/>
            <person name="Huntemann M."/>
            <person name="Wei C.-L."/>
            <person name="Han J."/>
            <person name="Detter J.C."/>
            <person name="Han C."/>
            <person name="Tapia R."/>
            <person name="Daligault H."/>
            <person name="Chen A."/>
            <person name="Krypides N."/>
            <person name="Mavromatis K."/>
            <person name="Markowitz V."/>
            <person name="Szeto E."/>
            <person name="Ivanova N."/>
            <person name="Ovchinnikova G."/>
            <person name="Pagani I."/>
            <person name="Pati A."/>
            <person name="Goodwin L."/>
            <person name="Peters L."/>
            <person name="Pitluck S."/>
            <person name="Woyke T."/>
            <person name="Kerfeld C."/>
        </authorList>
    </citation>
    <scope>NUCLEOTIDE SEQUENCE [LARGE SCALE GENOMIC DNA]</scope>
    <source>
        <strain evidence="5">PCC 8305</strain>
    </source>
</reference>
<dbReference type="InterPro" id="IPR026045">
    <property type="entry name" value="Ferric-bd"/>
</dbReference>
<keyword evidence="4" id="KW-0479">Metal-binding</keyword>
<dbReference type="STRING" id="13035.Dacsa_3142"/>
<dbReference type="EMBL" id="CP003944">
    <property type="protein sequence ID" value="AFZ51669.1"/>
    <property type="molecule type" value="Genomic_DNA"/>
</dbReference>
<dbReference type="CDD" id="cd13542">
    <property type="entry name" value="PBP2_FutA1_ilke"/>
    <property type="match status" value="1"/>
</dbReference>
<dbReference type="eggNOG" id="COG1840">
    <property type="taxonomic scope" value="Bacteria"/>
</dbReference>
<dbReference type="Proteomes" id="UP000010482">
    <property type="component" value="Chromosome"/>
</dbReference>
<dbReference type="GO" id="GO:0030288">
    <property type="term" value="C:outer membrane-bounded periplasmic space"/>
    <property type="evidence" value="ECO:0007669"/>
    <property type="project" value="TreeGrafter"/>
</dbReference>
<dbReference type="Pfam" id="PF13416">
    <property type="entry name" value="SBP_bac_8"/>
    <property type="match status" value="1"/>
</dbReference>
<dbReference type="GO" id="GO:0006826">
    <property type="term" value="P:iron ion transport"/>
    <property type="evidence" value="ECO:0007669"/>
    <property type="project" value="UniProtKB-KW"/>
</dbReference>
<dbReference type="GO" id="GO:0046872">
    <property type="term" value="F:metal ion binding"/>
    <property type="evidence" value="ECO:0007669"/>
    <property type="project" value="UniProtKB-KW"/>
</dbReference>
<accession>K9YXN6</accession>
<evidence type="ECO:0000256" key="2">
    <source>
        <dbReference type="ARBA" id="ARBA00022496"/>
    </source>
</evidence>
<dbReference type="RefSeq" id="WP_015230647.1">
    <property type="nucleotide sequence ID" value="NC_019780.1"/>
</dbReference>
<dbReference type="PATRIC" id="fig|13035.3.peg.3559"/>
<name>K9YXN6_DACS8</name>
<dbReference type="PIRSF" id="PIRSF002825">
    <property type="entry name" value="CfbpA"/>
    <property type="match status" value="1"/>
</dbReference>
<keyword evidence="3" id="KW-0732">Signal</keyword>
<dbReference type="HOGENOM" id="CLU_026974_2_1_3"/>
<dbReference type="PANTHER" id="PTHR30006:SF15">
    <property type="entry name" value="IRON-UTILIZATION PERIPLASMIC PROTEIN"/>
    <property type="match status" value="1"/>
</dbReference>
<dbReference type="KEGG" id="dsl:Dacsa_3142"/>
<evidence type="ECO:0000313" key="5">
    <source>
        <dbReference type="EMBL" id="AFZ51669.1"/>
    </source>
</evidence>
<dbReference type="AlphaFoldDB" id="K9YXN6"/>
<dbReference type="PANTHER" id="PTHR30006">
    <property type="entry name" value="THIAMINE-BINDING PERIPLASMIC PROTEIN-RELATED"/>
    <property type="match status" value="1"/>
</dbReference>
<feature type="binding site" evidence="4">
    <location>
        <position position="231"/>
    </location>
    <ligand>
        <name>Fe cation</name>
        <dbReference type="ChEBI" id="CHEBI:24875"/>
    </ligand>
</feature>
<organism evidence="5 6">
    <name type="scientific">Dactylococcopsis salina (strain PCC 8305)</name>
    <name type="common">Myxobactron salinum</name>
    <dbReference type="NCBI Taxonomy" id="13035"/>
    <lineage>
        <taxon>Bacteria</taxon>
        <taxon>Bacillati</taxon>
        <taxon>Cyanobacteriota</taxon>
        <taxon>Cyanophyceae</taxon>
        <taxon>Nodosilineales</taxon>
        <taxon>Cymatolegaceae</taxon>
        <taxon>Dactylococcopsis</taxon>
    </lineage>
</organism>
<dbReference type="InterPro" id="IPR006059">
    <property type="entry name" value="SBP"/>
</dbReference>
<evidence type="ECO:0000256" key="3">
    <source>
        <dbReference type="ARBA" id="ARBA00022729"/>
    </source>
</evidence>
<feature type="binding site" evidence="4">
    <location>
        <position position="232"/>
    </location>
    <ligand>
        <name>Fe cation</name>
        <dbReference type="ChEBI" id="CHEBI:24875"/>
    </ligand>
</feature>
<keyword evidence="2" id="KW-0406">Ion transport</keyword>
<proteinExistence type="inferred from homology"/>
<keyword evidence="6" id="KW-1185">Reference proteome</keyword>
<dbReference type="OrthoDB" id="9769319at2"/>
<keyword evidence="4" id="KW-0408">Iron</keyword>
<gene>
    <name evidence="5" type="ORF">Dacsa_3142</name>
</gene>
<dbReference type="PROSITE" id="PS51318">
    <property type="entry name" value="TAT"/>
    <property type="match status" value="1"/>
</dbReference>
<keyword evidence="2" id="KW-0813">Transport</keyword>